<keyword evidence="3" id="KW-1185">Reference proteome</keyword>
<feature type="compositionally biased region" description="Basic and acidic residues" evidence="1">
    <location>
        <begin position="37"/>
        <end position="49"/>
    </location>
</feature>
<feature type="region of interest" description="Disordered" evidence="1">
    <location>
        <begin position="37"/>
        <end position="80"/>
    </location>
</feature>
<dbReference type="EMBL" id="JALLPJ020000932">
    <property type="protein sequence ID" value="KAL3779474.1"/>
    <property type="molecule type" value="Genomic_DNA"/>
</dbReference>
<gene>
    <name evidence="2" type="ORF">ACHAWO_006459</name>
</gene>
<evidence type="ECO:0000313" key="2">
    <source>
        <dbReference type="EMBL" id="KAL3779474.1"/>
    </source>
</evidence>
<evidence type="ECO:0000256" key="1">
    <source>
        <dbReference type="SAM" id="MobiDB-lite"/>
    </source>
</evidence>
<sequence length="117" mass="12671">MNVASHAKNLRRVMVSTDFRDTDEFTRYVQNNVKKVDGSTETIADERKTGGKSKSISTSGHGKDADFEDTNGSGSMDTNSADAEECFGNGAYVLSSRCETACCSHSCIERWGIVGQC</sequence>
<organism evidence="2 3">
    <name type="scientific">Cyclotella atomus</name>
    <dbReference type="NCBI Taxonomy" id="382360"/>
    <lineage>
        <taxon>Eukaryota</taxon>
        <taxon>Sar</taxon>
        <taxon>Stramenopiles</taxon>
        <taxon>Ochrophyta</taxon>
        <taxon>Bacillariophyta</taxon>
        <taxon>Coscinodiscophyceae</taxon>
        <taxon>Thalassiosirophycidae</taxon>
        <taxon>Stephanodiscales</taxon>
        <taxon>Stephanodiscaceae</taxon>
        <taxon>Cyclotella</taxon>
    </lineage>
</organism>
<comment type="caution">
    <text evidence="2">The sequence shown here is derived from an EMBL/GenBank/DDBJ whole genome shotgun (WGS) entry which is preliminary data.</text>
</comment>
<protein>
    <submittedName>
        <fullName evidence="2">Uncharacterized protein</fullName>
    </submittedName>
</protein>
<dbReference type="Proteomes" id="UP001530400">
    <property type="component" value="Unassembled WGS sequence"/>
</dbReference>
<name>A0ABD3NW14_9STRA</name>
<accession>A0ABD3NW14</accession>
<feature type="compositionally biased region" description="Polar residues" evidence="1">
    <location>
        <begin position="70"/>
        <end position="80"/>
    </location>
</feature>
<proteinExistence type="predicted"/>
<dbReference type="AlphaFoldDB" id="A0ABD3NW14"/>
<reference evidence="2 3" key="1">
    <citation type="submission" date="2024-10" db="EMBL/GenBank/DDBJ databases">
        <title>Updated reference genomes for cyclostephanoid diatoms.</title>
        <authorList>
            <person name="Roberts W.R."/>
            <person name="Alverson A.J."/>
        </authorList>
    </citation>
    <scope>NUCLEOTIDE SEQUENCE [LARGE SCALE GENOMIC DNA]</scope>
    <source>
        <strain evidence="2 3">AJA010-31</strain>
    </source>
</reference>
<evidence type="ECO:0000313" key="3">
    <source>
        <dbReference type="Proteomes" id="UP001530400"/>
    </source>
</evidence>